<dbReference type="GO" id="GO:0006808">
    <property type="term" value="P:regulation of nitrogen utilization"/>
    <property type="evidence" value="ECO:0007669"/>
    <property type="project" value="InterPro"/>
</dbReference>
<dbReference type="PROSITE" id="PS51343">
    <property type="entry name" value="PII_GLNB_DOM"/>
    <property type="match status" value="1"/>
</dbReference>
<gene>
    <name evidence="2" type="primary">glnB_4</name>
    <name evidence="2" type="ORF">Pmgp_02328</name>
</gene>
<sequence length="120" mass="13444">MKEVIAIIRMNKMECTKDALATVGFPAFMAYKVFGRGKQRGLQVTYPSEHRESEADGRRIKFLPKRMVSVVVEDEFVPAVVAVLMRINRTGNIGDGRIFVCPVDDAIRVRTGERGKEAIS</sequence>
<dbReference type="Pfam" id="PF00543">
    <property type="entry name" value="P-II"/>
    <property type="match status" value="1"/>
</dbReference>
<evidence type="ECO:0000313" key="2">
    <source>
        <dbReference type="EMBL" id="TEB10529.1"/>
    </source>
</evidence>
<organism evidence="2 3">
    <name type="scientific">Pelotomaculum propionicicum</name>
    <dbReference type="NCBI Taxonomy" id="258475"/>
    <lineage>
        <taxon>Bacteria</taxon>
        <taxon>Bacillati</taxon>
        <taxon>Bacillota</taxon>
        <taxon>Clostridia</taxon>
        <taxon>Eubacteriales</taxon>
        <taxon>Desulfotomaculaceae</taxon>
        <taxon>Pelotomaculum</taxon>
    </lineage>
</organism>
<comment type="caution">
    <text evidence="2">The sequence shown here is derived from an EMBL/GenBank/DDBJ whole genome shotgun (WGS) entry which is preliminary data.</text>
</comment>
<dbReference type="GO" id="GO:0005524">
    <property type="term" value="F:ATP binding"/>
    <property type="evidence" value="ECO:0007669"/>
    <property type="project" value="TreeGrafter"/>
</dbReference>
<protein>
    <submittedName>
        <fullName evidence="2">Nitrogen regulatory protein P-II</fullName>
    </submittedName>
</protein>
<dbReference type="SUPFAM" id="SSF54913">
    <property type="entry name" value="GlnB-like"/>
    <property type="match status" value="1"/>
</dbReference>
<dbReference type="Proteomes" id="UP000297597">
    <property type="component" value="Unassembled WGS sequence"/>
</dbReference>
<reference evidence="2 3" key="1">
    <citation type="journal article" date="2018" name="Environ. Microbiol.">
        <title>Novel energy conservation strategies and behaviour of Pelotomaculum schinkii driving syntrophic propionate catabolism.</title>
        <authorList>
            <person name="Hidalgo-Ahumada C.A.P."/>
            <person name="Nobu M.K."/>
            <person name="Narihiro T."/>
            <person name="Tamaki H."/>
            <person name="Liu W.T."/>
            <person name="Kamagata Y."/>
            <person name="Stams A.J.M."/>
            <person name="Imachi H."/>
            <person name="Sousa D.Z."/>
        </authorList>
    </citation>
    <scope>NUCLEOTIDE SEQUENCE [LARGE SCALE GENOMIC DNA]</scope>
    <source>
        <strain evidence="2 3">MGP</strain>
    </source>
</reference>
<dbReference type="SMART" id="SM00938">
    <property type="entry name" value="P-II"/>
    <property type="match status" value="1"/>
</dbReference>
<evidence type="ECO:0000256" key="1">
    <source>
        <dbReference type="RuleBase" id="RU003936"/>
    </source>
</evidence>
<dbReference type="InterPro" id="IPR015867">
    <property type="entry name" value="N-reg_PII/ATP_PRibTrfase_C"/>
</dbReference>
<comment type="similarity">
    <text evidence="1">Belongs to the P(II) protein family.</text>
</comment>
<name>A0A4Y7RP66_9FIRM</name>
<dbReference type="PROSITE" id="PS00638">
    <property type="entry name" value="PII_GLNB_CTER"/>
    <property type="match status" value="1"/>
</dbReference>
<dbReference type="PANTHER" id="PTHR30115:SF11">
    <property type="entry name" value="NITROGEN REGULATORY PROTEIN P-II HOMOLOG"/>
    <property type="match status" value="1"/>
</dbReference>
<evidence type="ECO:0000313" key="3">
    <source>
        <dbReference type="Proteomes" id="UP000297597"/>
    </source>
</evidence>
<accession>A0A4Y7RP66</accession>
<dbReference type="InterPro" id="IPR002187">
    <property type="entry name" value="N-reg_PII"/>
</dbReference>
<dbReference type="GO" id="GO:0005829">
    <property type="term" value="C:cytosol"/>
    <property type="evidence" value="ECO:0007669"/>
    <property type="project" value="TreeGrafter"/>
</dbReference>
<dbReference type="Gene3D" id="3.30.70.120">
    <property type="match status" value="1"/>
</dbReference>
<dbReference type="InterPro" id="IPR011322">
    <property type="entry name" value="N-reg_PII-like_a/b"/>
</dbReference>
<dbReference type="RefSeq" id="WP_134214153.1">
    <property type="nucleotide sequence ID" value="NZ_QFFZ01000025.1"/>
</dbReference>
<dbReference type="InterPro" id="IPR017918">
    <property type="entry name" value="N-reg_PII_CS"/>
</dbReference>
<dbReference type="AlphaFoldDB" id="A0A4Y7RP66"/>
<dbReference type="PRINTS" id="PR00340">
    <property type="entry name" value="PIIGLNB"/>
</dbReference>
<dbReference type="EMBL" id="QFFZ01000025">
    <property type="protein sequence ID" value="TEB10529.1"/>
    <property type="molecule type" value="Genomic_DNA"/>
</dbReference>
<dbReference type="OrthoDB" id="9802729at2"/>
<proteinExistence type="inferred from homology"/>
<dbReference type="GO" id="GO:0030234">
    <property type="term" value="F:enzyme regulator activity"/>
    <property type="evidence" value="ECO:0007669"/>
    <property type="project" value="InterPro"/>
</dbReference>
<keyword evidence="3" id="KW-1185">Reference proteome</keyword>
<dbReference type="PANTHER" id="PTHR30115">
    <property type="entry name" value="NITROGEN REGULATORY PROTEIN P-II"/>
    <property type="match status" value="1"/>
</dbReference>